<gene>
    <name evidence="1" type="ORF">C5167_048489</name>
</gene>
<keyword evidence="2" id="KW-1185">Reference proteome</keyword>
<proteinExistence type="predicted"/>
<name>A0A4Y7KLP1_PAPSO</name>
<dbReference type="AlphaFoldDB" id="A0A4Y7KLP1"/>
<evidence type="ECO:0000313" key="1">
    <source>
        <dbReference type="EMBL" id="RZC73008.1"/>
    </source>
</evidence>
<evidence type="ECO:0000313" key="2">
    <source>
        <dbReference type="Proteomes" id="UP000316621"/>
    </source>
</evidence>
<sequence length="47" mass="5314">MANQIIVRRYRYSTMSKTVVTGAGDETLRTGVGIYFLLQNLKYVQAS</sequence>
<accession>A0A4Y7KLP1</accession>
<organism evidence="1 2">
    <name type="scientific">Papaver somniferum</name>
    <name type="common">Opium poppy</name>
    <dbReference type="NCBI Taxonomy" id="3469"/>
    <lineage>
        <taxon>Eukaryota</taxon>
        <taxon>Viridiplantae</taxon>
        <taxon>Streptophyta</taxon>
        <taxon>Embryophyta</taxon>
        <taxon>Tracheophyta</taxon>
        <taxon>Spermatophyta</taxon>
        <taxon>Magnoliopsida</taxon>
        <taxon>Ranunculales</taxon>
        <taxon>Papaveraceae</taxon>
        <taxon>Papaveroideae</taxon>
        <taxon>Papaver</taxon>
    </lineage>
</organism>
<reference evidence="1 2" key="1">
    <citation type="journal article" date="2018" name="Science">
        <title>The opium poppy genome and morphinan production.</title>
        <authorList>
            <person name="Guo L."/>
            <person name="Winzer T."/>
            <person name="Yang X."/>
            <person name="Li Y."/>
            <person name="Ning Z."/>
            <person name="He Z."/>
            <person name="Teodor R."/>
            <person name="Lu Y."/>
            <person name="Bowser T.A."/>
            <person name="Graham I.A."/>
            <person name="Ye K."/>
        </authorList>
    </citation>
    <scope>NUCLEOTIDE SEQUENCE [LARGE SCALE GENOMIC DNA]</scope>
    <source>
        <strain evidence="2">cv. HN1</strain>
        <tissue evidence="1">Leaves</tissue>
    </source>
</reference>
<dbReference type="Proteomes" id="UP000316621">
    <property type="component" value="Chromosome 8"/>
</dbReference>
<dbReference type="EMBL" id="CM010722">
    <property type="protein sequence ID" value="RZC73008.1"/>
    <property type="molecule type" value="Genomic_DNA"/>
</dbReference>
<dbReference type="Gramene" id="RZC73008">
    <property type="protein sequence ID" value="RZC73008"/>
    <property type="gene ID" value="C5167_048489"/>
</dbReference>
<protein>
    <submittedName>
        <fullName evidence="1">Uncharacterized protein</fullName>
    </submittedName>
</protein>